<dbReference type="Proteomes" id="UP000078541">
    <property type="component" value="Unassembled WGS sequence"/>
</dbReference>
<organism evidence="1 2">
    <name type="scientific">Trachymyrmex septentrionalis</name>
    <dbReference type="NCBI Taxonomy" id="34720"/>
    <lineage>
        <taxon>Eukaryota</taxon>
        <taxon>Metazoa</taxon>
        <taxon>Ecdysozoa</taxon>
        <taxon>Arthropoda</taxon>
        <taxon>Hexapoda</taxon>
        <taxon>Insecta</taxon>
        <taxon>Pterygota</taxon>
        <taxon>Neoptera</taxon>
        <taxon>Endopterygota</taxon>
        <taxon>Hymenoptera</taxon>
        <taxon>Apocrita</taxon>
        <taxon>Aculeata</taxon>
        <taxon>Formicoidea</taxon>
        <taxon>Formicidae</taxon>
        <taxon>Myrmicinae</taxon>
        <taxon>Trachymyrmex</taxon>
    </lineage>
</organism>
<proteinExistence type="predicted"/>
<dbReference type="AlphaFoldDB" id="A0A195FSF2"/>
<dbReference type="STRING" id="34720.A0A195FSF2"/>
<name>A0A195FSF2_9HYME</name>
<dbReference type="EMBL" id="KQ981280">
    <property type="protein sequence ID" value="KYN43393.1"/>
    <property type="molecule type" value="Genomic_DNA"/>
</dbReference>
<gene>
    <name evidence="1" type="ORF">ALC56_02119</name>
</gene>
<keyword evidence="2" id="KW-1185">Reference proteome</keyword>
<accession>A0A195FSF2</accession>
<sequence>MRPRLAALLHNCAVCDDESTSTDRRRSFIAPGDRRVPNASFANWPIITVKPCCFFPGTVNTNLAKIASWIRKEIEAEGGCCCQPWGRVSLSVCGNELVLAESRKGLGHGSKREVFFLNLEDGYFGCQVNESTDVLQLLELSKLCDHRVDCYQGVDEQRNKLKCTVNNVINLFEFLLKILQTIVQKKTALNVKMVSVWIRSVTVTMDSEDVTVKFQMRTSVNIDPVIYLPTVQILLAVFNVPAFPDTKAMAFIARVIFLFFERPAVHPRFLINEYCIFRYQ</sequence>
<protein>
    <submittedName>
        <fullName evidence="1">Uncharacterized protein</fullName>
    </submittedName>
</protein>
<evidence type="ECO:0000313" key="2">
    <source>
        <dbReference type="Proteomes" id="UP000078541"/>
    </source>
</evidence>
<reference evidence="1 2" key="1">
    <citation type="submission" date="2016-03" db="EMBL/GenBank/DDBJ databases">
        <title>Trachymyrmex septentrionalis WGS genome.</title>
        <authorList>
            <person name="Nygaard S."/>
            <person name="Hu H."/>
            <person name="Boomsma J."/>
            <person name="Zhang G."/>
        </authorList>
    </citation>
    <scope>NUCLEOTIDE SEQUENCE [LARGE SCALE GENOMIC DNA]</scope>
    <source>
        <strain evidence="1">Tsep2-gDNA-1</strain>
        <tissue evidence="1">Whole body</tissue>
    </source>
</reference>
<evidence type="ECO:0000313" key="1">
    <source>
        <dbReference type="EMBL" id="KYN43393.1"/>
    </source>
</evidence>